<keyword evidence="4" id="KW-0597">Phosphoprotein</keyword>
<evidence type="ECO:0000313" key="13">
    <source>
        <dbReference type="EMBL" id="CAF1467166.1"/>
    </source>
</evidence>
<evidence type="ECO:0000256" key="2">
    <source>
        <dbReference type="ARBA" id="ARBA00012513"/>
    </source>
</evidence>
<protein>
    <recommendedName>
        <fullName evidence="2">non-specific serine/threonine protein kinase</fullName>
        <ecNumber evidence="2">2.7.11.1</ecNumber>
    </recommendedName>
</protein>
<dbReference type="InterPro" id="IPR000719">
    <property type="entry name" value="Prot_kinase_dom"/>
</dbReference>
<dbReference type="AlphaFoldDB" id="A0A815QQT6"/>
<accession>A0A815QQT6</accession>
<sequence length="370" mass="42301">MATNQITTNANANTDDLFPFPIHRNPIADDYDVSREVLGDGKNGKVFKCTHRQTGKKCAIKILKNARTTRQEVILHRRACENCQYIVQLLDVYENHRGSVLYFYIVMECMEGGELFNRIQQRSERPYTERDAARYIRMIVEGVYHLHSMDIFMIIGDLKPENLLLTDETNDAILKLGDFGFAKEGNNELMPLLTPLYTAYYVAPEILSNSRYDKACDIWSMGVIMYILLCGYPPFYSQNSQLALSPGMKNRIKAGHYEFPDSPWSNISQEAKLTIQRMLTVDPAQRITIGEIRACQWLNELTSERSIDISSIQDPEIREQLQVAVASATDLQRRTDVDLGIQIQGPESSNVAIRAAERRQQENLNNHTHC</sequence>
<evidence type="ECO:0000256" key="4">
    <source>
        <dbReference type="ARBA" id="ARBA00022553"/>
    </source>
</evidence>
<dbReference type="SUPFAM" id="SSF56112">
    <property type="entry name" value="Protein kinase-like (PK-like)"/>
    <property type="match status" value="1"/>
</dbReference>
<dbReference type="InterPro" id="IPR011009">
    <property type="entry name" value="Kinase-like_dom_sf"/>
</dbReference>
<dbReference type="Pfam" id="PF00069">
    <property type="entry name" value="Pkinase"/>
    <property type="match status" value="1"/>
</dbReference>
<proteinExistence type="inferred from homology"/>
<gene>
    <name evidence="13" type="ORF">KQP761_LOCUS12855</name>
</gene>
<comment type="catalytic activity">
    <reaction evidence="10">
        <text>L-seryl-[protein] + ATP = O-phospho-L-seryl-[protein] + ADP + H(+)</text>
        <dbReference type="Rhea" id="RHEA:17989"/>
        <dbReference type="Rhea" id="RHEA-COMP:9863"/>
        <dbReference type="Rhea" id="RHEA-COMP:11604"/>
        <dbReference type="ChEBI" id="CHEBI:15378"/>
        <dbReference type="ChEBI" id="CHEBI:29999"/>
        <dbReference type="ChEBI" id="CHEBI:30616"/>
        <dbReference type="ChEBI" id="CHEBI:83421"/>
        <dbReference type="ChEBI" id="CHEBI:456216"/>
        <dbReference type="EC" id="2.7.11.1"/>
    </reaction>
</comment>
<evidence type="ECO:0000256" key="11">
    <source>
        <dbReference type="PROSITE-ProRule" id="PRU10141"/>
    </source>
</evidence>
<dbReference type="PROSITE" id="PS00107">
    <property type="entry name" value="PROTEIN_KINASE_ATP"/>
    <property type="match status" value="1"/>
</dbReference>
<comment type="catalytic activity">
    <reaction evidence="9">
        <text>L-threonyl-[protein] + ATP = O-phospho-L-threonyl-[protein] + ADP + H(+)</text>
        <dbReference type="Rhea" id="RHEA:46608"/>
        <dbReference type="Rhea" id="RHEA-COMP:11060"/>
        <dbReference type="Rhea" id="RHEA-COMP:11605"/>
        <dbReference type="ChEBI" id="CHEBI:15378"/>
        <dbReference type="ChEBI" id="CHEBI:30013"/>
        <dbReference type="ChEBI" id="CHEBI:30616"/>
        <dbReference type="ChEBI" id="CHEBI:61977"/>
        <dbReference type="ChEBI" id="CHEBI:456216"/>
        <dbReference type="EC" id="2.7.11.1"/>
    </reaction>
</comment>
<dbReference type="Gene3D" id="1.10.510.10">
    <property type="entry name" value="Transferase(Phosphotransferase) domain 1"/>
    <property type="match status" value="1"/>
</dbReference>
<dbReference type="PROSITE" id="PS50011">
    <property type="entry name" value="PROTEIN_KINASE_DOM"/>
    <property type="match status" value="1"/>
</dbReference>
<feature type="domain" description="Protein kinase" evidence="12">
    <location>
        <begin position="32"/>
        <end position="298"/>
    </location>
</feature>
<evidence type="ECO:0000256" key="6">
    <source>
        <dbReference type="ARBA" id="ARBA00022741"/>
    </source>
</evidence>
<comment type="caution">
    <text evidence="13">The sequence shown here is derived from an EMBL/GenBank/DDBJ whole genome shotgun (WGS) entry which is preliminary data.</text>
</comment>
<evidence type="ECO:0000256" key="10">
    <source>
        <dbReference type="ARBA" id="ARBA00048679"/>
    </source>
</evidence>
<keyword evidence="5" id="KW-0808">Transferase</keyword>
<reference evidence="13" key="1">
    <citation type="submission" date="2021-02" db="EMBL/GenBank/DDBJ databases">
        <authorList>
            <person name="Nowell W R."/>
        </authorList>
    </citation>
    <scope>NUCLEOTIDE SEQUENCE</scope>
</reference>
<organism evidence="13 14">
    <name type="scientific">Rotaria magnacalcarata</name>
    <dbReference type="NCBI Taxonomy" id="392030"/>
    <lineage>
        <taxon>Eukaryota</taxon>
        <taxon>Metazoa</taxon>
        <taxon>Spiralia</taxon>
        <taxon>Gnathifera</taxon>
        <taxon>Rotifera</taxon>
        <taxon>Eurotatoria</taxon>
        <taxon>Bdelloidea</taxon>
        <taxon>Philodinida</taxon>
        <taxon>Philodinidae</taxon>
        <taxon>Rotaria</taxon>
    </lineage>
</organism>
<dbReference type="GO" id="GO:0004674">
    <property type="term" value="F:protein serine/threonine kinase activity"/>
    <property type="evidence" value="ECO:0007669"/>
    <property type="project" value="UniProtKB-KW"/>
</dbReference>
<dbReference type="Gene3D" id="3.30.200.20">
    <property type="entry name" value="Phosphorylase Kinase, domain 1"/>
    <property type="match status" value="1"/>
</dbReference>
<evidence type="ECO:0000256" key="9">
    <source>
        <dbReference type="ARBA" id="ARBA00047899"/>
    </source>
</evidence>
<dbReference type="PANTHER" id="PTHR24347">
    <property type="entry name" value="SERINE/THREONINE-PROTEIN KINASE"/>
    <property type="match status" value="1"/>
</dbReference>
<name>A0A815QQT6_9BILA</name>
<keyword evidence="3" id="KW-0723">Serine/threonine-protein kinase</keyword>
<keyword evidence="6 11" id="KW-0547">Nucleotide-binding</keyword>
<dbReference type="InterPro" id="IPR017441">
    <property type="entry name" value="Protein_kinase_ATP_BS"/>
</dbReference>
<comment type="similarity">
    <text evidence="1">Belongs to the protein kinase superfamily. CAMK Ser/Thr protein kinase family.</text>
</comment>
<dbReference type="FunFam" id="3.30.200.20:FF:000156">
    <property type="entry name" value="MAP kinase-activated protein kinase 3"/>
    <property type="match status" value="1"/>
</dbReference>
<evidence type="ECO:0000256" key="1">
    <source>
        <dbReference type="ARBA" id="ARBA00006692"/>
    </source>
</evidence>
<dbReference type="GO" id="GO:0005524">
    <property type="term" value="F:ATP binding"/>
    <property type="evidence" value="ECO:0007669"/>
    <property type="project" value="UniProtKB-UniRule"/>
</dbReference>
<dbReference type="EC" id="2.7.11.1" evidence="2"/>
<dbReference type="OrthoDB" id="40902at2759"/>
<evidence type="ECO:0000259" key="12">
    <source>
        <dbReference type="PROSITE" id="PS50011"/>
    </source>
</evidence>
<dbReference type="Proteomes" id="UP000663834">
    <property type="component" value="Unassembled WGS sequence"/>
</dbReference>
<evidence type="ECO:0000256" key="3">
    <source>
        <dbReference type="ARBA" id="ARBA00022527"/>
    </source>
</evidence>
<evidence type="ECO:0000256" key="5">
    <source>
        <dbReference type="ARBA" id="ARBA00022679"/>
    </source>
</evidence>
<keyword evidence="7" id="KW-0418">Kinase</keyword>
<evidence type="ECO:0000313" key="14">
    <source>
        <dbReference type="Proteomes" id="UP000663834"/>
    </source>
</evidence>
<keyword evidence="8 11" id="KW-0067">ATP-binding</keyword>
<dbReference type="SMART" id="SM00220">
    <property type="entry name" value="S_TKc"/>
    <property type="match status" value="1"/>
</dbReference>
<feature type="binding site" evidence="11">
    <location>
        <position position="61"/>
    </location>
    <ligand>
        <name>ATP</name>
        <dbReference type="ChEBI" id="CHEBI:30616"/>
    </ligand>
</feature>
<dbReference type="EMBL" id="CAJNOW010005888">
    <property type="protein sequence ID" value="CAF1467166.1"/>
    <property type="molecule type" value="Genomic_DNA"/>
</dbReference>
<evidence type="ECO:0000256" key="7">
    <source>
        <dbReference type="ARBA" id="ARBA00022777"/>
    </source>
</evidence>
<evidence type="ECO:0000256" key="8">
    <source>
        <dbReference type="ARBA" id="ARBA00022840"/>
    </source>
</evidence>